<accession>A6L9Y0</accession>
<evidence type="ECO:0000256" key="1">
    <source>
        <dbReference type="SAM" id="Phobius"/>
    </source>
</evidence>
<keyword evidence="1" id="KW-0472">Membrane</keyword>
<keyword evidence="3" id="KW-1185">Reference proteome</keyword>
<feature type="transmembrane region" description="Helical" evidence="1">
    <location>
        <begin position="15"/>
        <end position="33"/>
    </location>
</feature>
<keyword evidence="1" id="KW-0812">Transmembrane</keyword>
<dbReference type="AlphaFoldDB" id="A6L9Y0"/>
<dbReference type="Proteomes" id="UP000000566">
    <property type="component" value="Chromosome"/>
</dbReference>
<keyword evidence="1" id="KW-1133">Transmembrane helix</keyword>
<reference evidence="2 3" key="1">
    <citation type="journal article" date="2007" name="PLoS Biol.">
        <title>Evolution of symbiotic bacteria in the distal human intestine.</title>
        <authorList>
            <person name="Xu J."/>
            <person name="Mahowald M.A."/>
            <person name="Ley R.E."/>
            <person name="Lozupone C.A."/>
            <person name="Hamady M."/>
            <person name="Martens E.C."/>
            <person name="Henrissat B."/>
            <person name="Coutinho P.M."/>
            <person name="Minx P."/>
            <person name="Latreille P."/>
            <person name="Cordum H."/>
            <person name="Van Brunt A."/>
            <person name="Kim K."/>
            <person name="Fulton R.S."/>
            <person name="Fulton L.A."/>
            <person name="Clifton S.W."/>
            <person name="Wilson R.K."/>
            <person name="Knight R.D."/>
            <person name="Gordon J.I."/>
        </authorList>
    </citation>
    <scope>NUCLEOTIDE SEQUENCE [LARGE SCALE GENOMIC DNA]</scope>
    <source>
        <strain evidence="3">ATCC 8503 / DSM 20701 / CIP 104284 / JCM 5825 / NCTC 11152</strain>
    </source>
</reference>
<organism evidence="2 3">
    <name type="scientific">Parabacteroides distasonis (strain ATCC 8503 / DSM 20701 / CIP 104284 / JCM 5825 / NCTC 11152)</name>
    <dbReference type="NCBI Taxonomy" id="435591"/>
    <lineage>
        <taxon>Bacteria</taxon>
        <taxon>Pseudomonadati</taxon>
        <taxon>Bacteroidota</taxon>
        <taxon>Bacteroidia</taxon>
        <taxon>Bacteroidales</taxon>
        <taxon>Tannerellaceae</taxon>
        <taxon>Parabacteroides</taxon>
    </lineage>
</organism>
<protein>
    <submittedName>
        <fullName evidence="2">Uncharacterized protein</fullName>
    </submittedName>
</protein>
<dbReference type="HOGENOM" id="CLU_2317653_0_0_10"/>
<dbReference type="PaxDb" id="435591-BDI_0724"/>
<evidence type="ECO:0000313" key="3">
    <source>
        <dbReference type="Proteomes" id="UP000000566"/>
    </source>
</evidence>
<name>A6L9Y0_PARD8</name>
<gene>
    <name evidence="2" type="ordered locus">BDI_0724</name>
</gene>
<dbReference type="KEGG" id="pdi:BDI_0724"/>
<dbReference type="EMBL" id="CP000140">
    <property type="protein sequence ID" value="ABR42494.1"/>
    <property type="molecule type" value="Genomic_DNA"/>
</dbReference>
<dbReference type="STRING" id="435591.BDI_0724"/>
<sequence length="99" mass="11024">MKSTFTSIVLRTANIPAFIVYPFDTLYHSFLIYSKPFRRSMYILFSRASHPAASAVSSAAKFSLLASSAMVISPVSPNFSKMIPALNPIFAFSMIKFIF</sequence>
<proteinExistence type="predicted"/>
<evidence type="ECO:0000313" key="2">
    <source>
        <dbReference type="EMBL" id="ABR42494.1"/>
    </source>
</evidence>